<feature type="transmembrane region" description="Helical" evidence="1">
    <location>
        <begin position="12"/>
        <end position="38"/>
    </location>
</feature>
<gene>
    <name evidence="2" type="ORF">OCBIM_22017123mg</name>
</gene>
<dbReference type="AlphaFoldDB" id="A0A0L8HDW0"/>
<sequence length="91" mass="10966">MSIFLSFLLAHYLIRLLLSFFLIFFYDTHSLYTLYIIYTLMYTHTQRLNQFTCIYCINMQQSLGPHSSTYVYLDIIPKECVYVYIKCLMCV</sequence>
<keyword evidence="1" id="KW-1133">Transmembrane helix</keyword>
<organism evidence="2">
    <name type="scientific">Octopus bimaculoides</name>
    <name type="common">California two-spotted octopus</name>
    <dbReference type="NCBI Taxonomy" id="37653"/>
    <lineage>
        <taxon>Eukaryota</taxon>
        <taxon>Metazoa</taxon>
        <taxon>Spiralia</taxon>
        <taxon>Lophotrochozoa</taxon>
        <taxon>Mollusca</taxon>
        <taxon>Cephalopoda</taxon>
        <taxon>Coleoidea</taxon>
        <taxon>Octopodiformes</taxon>
        <taxon>Octopoda</taxon>
        <taxon>Incirrata</taxon>
        <taxon>Octopodidae</taxon>
        <taxon>Octopus</taxon>
    </lineage>
</organism>
<evidence type="ECO:0000256" key="1">
    <source>
        <dbReference type="SAM" id="Phobius"/>
    </source>
</evidence>
<dbReference type="EMBL" id="KQ418453">
    <property type="protein sequence ID" value="KOF87274.1"/>
    <property type="molecule type" value="Genomic_DNA"/>
</dbReference>
<protein>
    <submittedName>
        <fullName evidence="2">Uncharacterized protein</fullName>
    </submittedName>
</protein>
<proteinExistence type="predicted"/>
<keyword evidence="1" id="KW-0472">Membrane</keyword>
<keyword evidence="1" id="KW-0812">Transmembrane</keyword>
<evidence type="ECO:0000313" key="2">
    <source>
        <dbReference type="EMBL" id="KOF87274.1"/>
    </source>
</evidence>
<accession>A0A0L8HDW0</accession>
<reference evidence="2" key="1">
    <citation type="submission" date="2015-07" db="EMBL/GenBank/DDBJ databases">
        <title>MeaNS - Measles Nucleotide Surveillance Program.</title>
        <authorList>
            <person name="Tran T."/>
            <person name="Druce J."/>
        </authorList>
    </citation>
    <scope>NUCLEOTIDE SEQUENCE</scope>
    <source>
        <strain evidence="2">UCB-OBI-ISO-001</strain>
        <tissue evidence="2">Gonad</tissue>
    </source>
</reference>
<name>A0A0L8HDW0_OCTBM</name>